<dbReference type="EMBL" id="CH476627">
    <property type="protein sequence ID" value="EDO03688.1"/>
    <property type="molecule type" value="Genomic_DNA"/>
</dbReference>
<dbReference type="InterPro" id="IPR033390">
    <property type="entry name" value="Rv2179c-like"/>
</dbReference>
<dbReference type="AlphaFoldDB" id="A7ELH2"/>
<organism evidence="2 3">
    <name type="scientific">Sclerotinia sclerotiorum (strain ATCC 18683 / 1980 / Ss-1)</name>
    <name type="common">White mold</name>
    <name type="synonym">Whetzelinia sclerotiorum</name>
    <dbReference type="NCBI Taxonomy" id="665079"/>
    <lineage>
        <taxon>Eukaryota</taxon>
        <taxon>Fungi</taxon>
        <taxon>Dikarya</taxon>
        <taxon>Ascomycota</taxon>
        <taxon>Pezizomycotina</taxon>
        <taxon>Leotiomycetes</taxon>
        <taxon>Helotiales</taxon>
        <taxon>Sclerotiniaceae</taxon>
        <taxon>Sclerotinia</taxon>
    </lineage>
</organism>
<dbReference type="Proteomes" id="UP000001312">
    <property type="component" value="Unassembled WGS sequence"/>
</dbReference>
<evidence type="ECO:0000313" key="2">
    <source>
        <dbReference type="EMBL" id="EDO03688.1"/>
    </source>
</evidence>
<keyword evidence="3" id="KW-1185">Reference proteome</keyword>
<feature type="domain" description="3'-5' exoribonuclease Rv2179c-like" evidence="1">
    <location>
        <begin position="20"/>
        <end position="193"/>
    </location>
</feature>
<dbReference type="InParanoid" id="A7ELH2"/>
<dbReference type="Pfam" id="PF16473">
    <property type="entry name" value="Rv2179c-like"/>
    <property type="match status" value="1"/>
</dbReference>
<evidence type="ECO:0000313" key="3">
    <source>
        <dbReference type="Proteomes" id="UP000001312"/>
    </source>
</evidence>
<dbReference type="InterPro" id="IPR012337">
    <property type="entry name" value="RNaseH-like_sf"/>
</dbReference>
<dbReference type="HOGENOM" id="CLU_1220323_0_0_1"/>
<dbReference type="Gene3D" id="3.30.420.10">
    <property type="entry name" value="Ribonuclease H-like superfamily/Ribonuclease H"/>
    <property type="match status" value="1"/>
</dbReference>
<accession>A7ELH2</accession>
<dbReference type="RefSeq" id="XP_001593247.1">
    <property type="nucleotide sequence ID" value="XM_001593197.1"/>
</dbReference>
<protein>
    <recommendedName>
        <fullName evidence="1">3'-5' exoribonuclease Rv2179c-like domain-containing protein</fullName>
    </recommendedName>
</protein>
<proteinExistence type="predicted"/>
<name>A7ELH2_SCLS1</name>
<sequence>MHAACGRPHDNAAFKVVWKTRTITQIGAIHFDIETGRELASFCEFPQLQSSLNFGPAQDTITITWCKIHNPEALKKSQESTVTLDNALKAFTAWVDSYRESTRREAQASCVRDLMGEVKIWANGSMQDNRWIDTAYTICNLAKPWKYYSNMCIMTTNNTVLELTGRNYRMEAEQDRKGAHDAVADCMHQIGWFMPCLTALRDNSRKRRIDDQNETYRRNQRRMLTRQ</sequence>
<dbReference type="SUPFAM" id="SSF53098">
    <property type="entry name" value="Ribonuclease H-like"/>
    <property type="match status" value="1"/>
</dbReference>
<dbReference type="GeneID" id="5489230"/>
<dbReference type="InterPro" id="IPR036397">
    <property type="entry name" value="RNaseH_sf"/>
</dbReference>
<dbReference type="GO" id="GO:0003676">
    <property type="term" value="F:nucleic acid binding"/>
    <property type="evidence" value="ECO:0007669"/>
    <property type="project" value="InterPro"/>
</dbReference>
<dbReference type="KEGG" id="ssl:SS1G_06169"/>
<evidence type="ECO:0000259" key="1">
    <source>
        <dbReference type="Pfam" id="PF16473"/>
    </source>
</evidence>
<reference evidence="3" key="1">
    <citation type="journal article" date="2011" name="PLoS Genet.">
        <title>Genomic analysis of the necrotrophic fungal pathogens Sclerotinia sclerotiorum and Botrytis cinerea.</title>
        <authorList>
            <person name="Amselem J."/>
            <person name="Cuomo C.A."/>
            <person name="van Kan J.A."/>
            <person name="Viaud M."/>
            <person name="Benito E.P."/>
            <person name="Couloux A."/>
            <person name="Coutinho P.M."/>
            <person name="de Vries R.P."/>
            <person name="Dyer P.S."/>
            <person name="Fillinger S."/>
            <person name="Fournier E."/>
            <person name="Gout L."/>
            <person name="Hahn M."/>
            <person name="Kohn L."/>
            <person name="Lapalu N."/>
            <person name="Plummer K.M."/>
            <person name="Pradier J.M."/>
            <person name="Quevillon E."/>
            <person name="Sharon A."/>
            <person name="Simon A."/>
            <person name="ten Have A."/>
            <person name="Tudzynski B."/>
            <person name="Tudzynski P."/>
            <person name="Wincker P."/>
            <person name="Andrew M."/>
            <person name="Anthouard V."/>
            <person name="Beever R.E."/>
            <person name="Beffa R."/>
            <person name="Benoit I."/>
            <person name="Bouzid O."/>
            <person name="Brault B."/>
            <person name="Chen Z."/>
            <person name="Choquer M."/>
            <person name="Collemare J."/>
            <person name="Cotton P."/>
            <person name="Danchin E.G."/>
            <person name="Da Silva C."/>
            <person name="Gautier A."/>
            <person name="Giraud C."/>
            <person name="Giraud T."/>
            <person name="Gonzalez C."/>
            <person name="Grossetete S."/>
            <person name="Guldener U."/>
            <person name="Henrissat B."/>
            <person name="Howlett B.J."/>
            <person name="Kodira C."/>
            <person name="Kretschmer M."/>
            <person name="Lappartient A."/>
            <person name="Leroch M."/>
            <person name="Levis C."/>
            <person name="Mauceli E."/>
            <person name="Neuveglise C."/>
            <person name="Oeser B."/>
            <person name="Pearson M."/>
            <person name="Poulain J."/>
            <person name="Poussereau N."/>
            <person name="Quesneville H."/>
            <person name="Rascle C."/>
            <person name="Schumacher J."/>
            <person name="Segurens B."/>
            <person name="Sexton A."/>
            <person name="Silva E."/>
            <person name="Sirven C."/>
            <person name="Soanes D.M."/>
            <person name="Talbot N.J."/>
            <person name="Templeton M."/>
            <person name="Yandava C."/>
            <person name="Yarden O."/>
            <person name="Zeng Q."/>
            <person name="Rollins J.A."/>
            <person name="Lebrun M.H."/>
            <person name="Dickman M."/>
        </authorList>
    </citation>
    <scope>NUCLEOTIDE SEQUENCE [LARGE SCALE GENOMIC DNA]</scope>
    <source>
        <strain evidence="3">ATCC 18683 / 1980 / Ss-1</strain>
    </source>
</reference>
<dbReference type="STRING" id="665079.A7ELH2"/>
<gene>
    <name evidence="2" type="ORF">SS1G_06169</name>
</gene>